<evidence type="ECO:0000313" key="1">
    <source>
        <dbReference type="EMBL" id="CAG8909545.1"/>
    </source>
</evidence>
<dbReference type="AlphaFoldDB" id="A0A9W4KJS7"/>
<dbReference type="Gene3D" id="3.30.465.10">
    <property type="match status" value="1"/>
</dbReference>
<dbReference type="EMBL" id="CAJVRC010000902">
    <property type="protein sequence ID" value="CAG8909545.1"/>
    <property type="molecule type" value="Genomic_DNA"/>
</dbReference>
<reference evidence="1" key="1">
    <citation type="submission" date="2021-07" db="EMBL/GenBank/DDBJ databases">
        <authorList>
            <person name="Branca A.L. A."/>
        </authorList>
    </citation>
    <scope>NUCLEOTIDE SEQUENCE</scope>
</reference>
<organism evidence="1 2">
    <name type="scientific">Penicillium egyptiacum</name>
    <dbReference type="NCBI Taxonomy" id="1303716"/>
    <lineage>
        <taxon>Eukaryota</taxon>
        <taxon>Fungi</taxon>
        <taxon>Dikarya</taxon>
        <taxon>Ascomycota</taxon>
        <taxon>Pezizomycotina</taxon>
        <taxon>Eurotiomycetes</taxon>
        <taxon>Eurotiomycetidae</taxon>
        <taxon>Eurotiales</taxon>
        <taxon>Aspergillaceae</taxon>
        <taxon>Penicillium</taxon>
    </lineage>
</organism>
<dbReference type="Gene3D" id="3.40.462.20">
    <property type="match status" value="1"/>
</dbReference>
<proteinExistence type="predicted"/>
<name>A0A9W4KJS7_9EURO</name>
<dbReference type="Proteomes" id="UP001154252">
    <property type="component" value="Unassembled WGS sequence"/>
</dbReference>
<evidence type="ECO:0008006" key="3">
    <source>
        <dbReference type="Google" id="ProtNLM"/>
    </source>
</evidence>
<comment type="caution">
    <text evidence="1">The sequence shown here is derived from an EMBL/GenBank/DDBJ whole genome shotgun (WGS) entry which is preliminary data.</text>
</comment>
<evidence type="ECO:0000313" key="2">
    <source>
        <dbReference type="Proteomes" id="UP001154252"/>
    </source>
</evidence>
<sequence>MALPVPSDNYFAVYTISESEDRAAQSPSWVDTVMAKIREHAVGSYVGDCDLKLPHEWYWKGHIAQQIEAIRQNWDPNSLFCAAHGYGS</sequence>
<accession>A0A9W4KJS7</accession>
<gene>
    <name evidence="1" type="ORF">PEGY_LOCUS10341</name>
</gene>
<dbReference type="OrthoDB" id="415825at2759"/>
<protein>
    <recommendedName>
        <fullName evidence="3">Berberine/berberine-like domain-containing protein</fullName>
    </recommendedName>
</protein>
<keyword evidence="2" id="KW-1185">Reference proteome</keyword>
<dbReference type="InterPro" id="IPR016169">
    <property type="entry name" value="FAD-bd_PCMH_sub2"/>
</dbReference>